<dbReference type="Proteomes" id="UP001079657">
    <property type="component" value="Unassembled WGS sequence"/>
</dbReference>
<evidence type="ECO:0000313" key="2">
    <source>
        <dbReference type="EMBL" id="MCY6370224.1"/>
    </source>
</evidence>
<organism evidence="2 3">
    <name type="scientific">Clostridium ganghwense</name>
    <dbReference type="NCBI Taxonomy" id="312089"/>
    <lineage>
        <taxon>Bacteria</taxon>
        <taxon>Bacillati</taxon>
        <taxon>Bacillota</taxon>
        <taxon>Clostridia</taxon>
        <taxon>Eubacteriales</taxon>
        <taxon>Clostridiaceae</taxon>
        <taxon>Clostridium</taxon>
    </lineage>
</organism>
<reference evidence="2" key="1">
    <citation type="submission" date="2022-12" db="EMBL/GenBank/DDBJ databases">
        <authorList>
            <person name="Wang J."/>
        </authorList>
    </citation>
    <scope>NUCLEOTIDE SEQUENCE</scope>
    <source>
        <strain evidence="2">HY-42-06</strain>
    </source>
</reference>
<evidence type="ECO:0000256" key="1">
    <source>
        <dbReference type="SAM" id="MobiDB-lite"/>
    </source>
</evidence>
<feature type="compositionally biased region" description="Polar residues" evidence="1">
    <location>
        <begin position="1"/>
        <end position="10"/>
    </location>
</feature>
<dbReference type="InterPro" id="IPR053788">
    <property type="entry name" value="CPC_1213-like"/>
</dbReference>
<name>A0ABT4CME5_9CLOT</name>
<comment type="caution">
    <text evidence="2">The sequence shown here is derived from an EMBL/GenBank/DDBJ whole genome shotgun (WGS) entry which is preliminary data.</text>
</comment>
<gene>
    <name evidence="2" type="ORF">OXH55_06215</name>
</gene>
<feature type="region of interest" description="Disordered" evidence="1">
    <location>
        <begin position="1"/>
        <end position="51"/>
    </location>
</feature>
<accession>A0ABT4CME5</accession>
<dbReference type="EMBL" id="JAPQES010000001">
    <property type="protein sequence ID" value="MCY6370224.1"/>
    <property type="molecule type" value="Genomic_DNA"/>
</dbReference>
<dbReference type="NCBIfam" id="NF040908">
    <property type="entry name" value="CPC_1213_fam"/>
    <property type="match status" value="1"/>
</dbReference>
<keyword evidence="3" id="KW-1185">Reference proteome</keyword>
<protein>
    <submittedName>
        <fullName evidence="2">CPC_1213 family protein</fullName>
    </submittedName>
</protein>
<sequence>MSKNKMNHTQNNKKEDGRFKKRNIKHGHPESARSAFGSPGEKDIDDLFDID</sequence>
<dbReference type="RefSeq" id="WP_268048894.1">
    <property type="nucleotide sequence ID" value="NZ_JAPQES010000001.1"/>
</dbReference>
<evidence type="ECO:0000313" key="3">
    <source>
        <dbReference type="Proteomes" id="UP001079657"/>
    </source>
</evidence>
<proteinExistence type="predicted"/>